<dbReference type="SUPFAM" id="SSF47598">
    <property type="entry name" value="Ribbon-helix-helix"/>
    <property type="match status" value="1"/>
</dbReference>
<organism evidence="1 2">
    <name type="scientific">Thermoactinomyces daqus</name>
    <dbReference type="NCBI Taxonomy" id="1329516"/>
    <lineage>
        <taxon>Bacteria</taxon>
        <taxon>Bacillati</taxon>
        <taxon>Bacillota</taxon>
        <taxon>Bacilli</taxon>
        <taxon>Bacillales</taxon>
        <taxon>Thermoactinomycetaceae</taxon>
        <taxon>Thermoactinomyces</taxon>
    </lineage>
</organism>
<dbReference type="Gene3D" id="1.10.1220.10">
    <property type="entry name" value="Met repressor-like"/>
    <property type="match status" value="1"/>
</dbReference>
<dbReference type="AlphaFoldDB" id="A0A7W1XDD3"/>
<dbReference type="Proteomes" id="UP000530514">
    <property type="component" value="Unassembled WGS sequence"/>
</dbReference>
<dbReference type="EMBL" id="JACEIP010000050">
    <property type="protein sequence ID" value="MBA4544610.1"/>
    <property type="molecule type" value="Genomic_DNA"/>
</dbReference>
<evidence type="ECO:0008006" key="3">
    <source>
        <dbReference type="Google" id="ProtNLM"/>
    </source>
</evidence>
<proteinExistence type="predicted"/>
<sequence>MKKKYMKLVIDEELHRELKLYSVAINKTMNDIIVELIRQHLQEAKKEEQ</sequence>
<dbReference type="RefSeq" id="WP_160173930.1">
    <property type="nucleotide sequence ID" value="NZ_JACEIP010000050.1"/>
</dbReference>
<keyword evidence="2" id="KW-1185">Reference proteome</keyword>
<dbReference type="InterPro" id="IPR010985">
    <property type="entry name" value="Ribbon_hlx_hlx"/>
</dbReference>
<protein>
    <recommendedName>
        <fullName evidence="3">Toxin-antitoxin system HicB family antitoxin</fullName>
    </recommendedName>
</protein>
<gene>
    <name evidence="1" type="ORF">H1164_17420</name>
</gene>
<accession>A0A7W1XDD3</accession>
<evidence type="ECO:0000313" key="1">
    <source>
        <dbReference type="EMBL" id="MBA4544610.1"/>
    </source>
</evidence>
<evidence type="ECO:0000313" key="2">
    <source>
        <dbReference type="Proteomes" id="UP000530514"/>
    </source>
</evidence>
<name>A0A7W1XDD3_9BACL</name>
<dbReference type="InterPro" id="IPR013321">
    <property type="entry name" value="Arc_rbn_hlx_hlx"/>
</dbReference>
<reference evidence="1 2" key="1">
    <citation type="submission" date="2020-07" db="EMBL/GenBank/DDBJ databases">
        <authorList>
            <person name="Feng H."/>
        </authorList>
    </citation>
    <scope>NUCLEOTIDE SEQUENCE [LARGE SCALE GENOMIC DNA]</scope>
    <source>
        <strain evidence="2">s-11</strain>
    </source>
</reference>
<comment type="caution">
    <text evidence="1">The sequence shown here is derived from an EMBL/GenBank/DDBJ whole genome shotgun (WGS) entry which is preliminary data.</text>
</comment>
<dbReference type="GO" id="GO:0006355">
    <property type="term" value="P:regulation of DNA-templated transcription"/>
    <property type="evidence" value="ECO:0007669"/>
    <property type="project" value="InterPro"/>
</dbReference>